<evidence type="ECO:0000259" key="1">
    <source>
        <dbReference type="Pfam" id="PF12957"/>
    </source>
</evidence>
<sequence>MKAFLIDPVAESITEVEYSGEYQDIYPLIGAETFDVVTLYPNDDSAFIDDEGLLKSPEFFWFHRNRRDPVAGCGLVLGVDGEGDSIAPTVSREQLAKDIVFANHDDVRAVLAIQEEISSVFRTIFEEVA</sequence>
<evidence type="ECO:0000313" key="2">
    <source>
        <dbReference type="EMBL" id="CAB4197186.1"/>
    </source>
</evidence>
<dbReference type="InterPro" id="IPR024559">
    <property type="entry name" value="DUF3846"/>
</dbReference>
<gene>
    <name evidence="2" type="ORF">UFOVP1304_60</name>
</gene>
<dbReference type="EMBL" id="LR797253">
    <property type="protein sequence ID" value="CAB4197186.1"/>
    <property type="molecule type" value="Genomic_DNA"/>
</dbReference>
<accession>A0A6J5RSM4</accession>
<organism evidence="2">
    <name type="scientific">uncultured Caudovirales phage</name>
    <dbReference type="NCBI Taxonomy" id="2100421"/>
    <lineage>
        <taxon>Viruses</taxon>
        <taxon>Duplodnaviria</taxon>
        <taxon>Heunggongvirae</taxon>
        <taxon>Uroviricota</taxon>
        <taxon>Caudoviricetes</taxon>
        <taxon>Peduoviridae</taxon>
        <taxon>Maltschvirus</taxon>
        <taxon>Maltschvirus maltsch</taxon>
    </lineage>
</organism>
<feature type="domain" description="DUF3846" evidence="1">
    <location>
        <begin position="1"/>
        <end position="87"/>
    </location>
</feature>
<reference evidence="2" key="1">
    <citation type="submission" date="2020-05" db="EMBL/GenBank/DDBJ databases">
        <authorList>
            <person name="Chiriac C."/>
            <person name="Salcher M."/>
            <person name="Ghai R."/>
            <person name="Kavagutti S V."/>
        </authorList>
    </citation>
    <scope>NUCLEOTIDE SEQUENCE</scope>
</reference>
<proteinExistence type="predicted"/>
<protein>
    <recommendedName>
        <fullName evidence="1">DUF3846 domain-containing protein</fullName>
    </recommendedName>
</protein>
<dbReference type="Pfam" id="PF12957">
    <property type="entry name" value="DUF3846"/>
    <property type="match status" value="1"/>
</dbReference>
<name>A0A6J5RSM4_9CAUD</name>